<sequence length="138" mass="15762">MRMNRSMVLLLLIVVLAGSIWGCGRMRQKKEKEHGVEYTVLGEDQIPDEIRKVVDVKKQEEFQMTYQEEDMLYLLQGYGIQSSGGYSIRVEKVSENDTELHVKTKLIGPKGKDGGTEGISCPYLVIKVENRHKKVVFD</sequence>
<comment type="caution">
    <text evidence="2">The sequence shown here is derived from an EMBL/GenBank/DDBJ whole genome shotgun (WGS) entry which is preliminary data.</text>
</comment>
<evidence type="ECO:0000259" key="1">
    <source>
        <dbReference type="Pfam" id="PF14343"/>
    </source>
</evidence>
<proteinExistence type="predicted"/>
<dbReference type="AlphaFoldDB" id="A0A7X2P5A0"/>
<evidence type="ECO:0000313" key="3">
    <source>
        <dbReference type="Proteomes" id="UP000440513"/>
    </source>
</evidence>
<dbReference type="Proteomes" id="UP000440513">
    <property type="component" value="Unassembled WGS sequence"/>
</dbReference>
<evidence type="ECO:0000313" key="2">
    <source>
        <dbReference type="EMBL" id="MST67385.1"/>
    </source>
</evidence>
<gene>
    <name evidence="2" type="ORF">FYJ57_11820</name>
</gene>
<protein>
    <submittedName>
        <fullName evidence="2">Protease complex subunit PrcB family protein</fullName>
    </submittedName>
</protein>
<organism evidence="2 3">
    <name type="scientific">Oliverpabstia intestinalis</name>
    <dbReference type="NCBI Taxonomy" id="2606633"/>
    <lineage>
        <taxon>Bacteria</taxon>
        <taxon>Bacillati</taxon>
        <taxon>Bacillota</taxon>
        <taxon>Clostridia</taxon>
        <taxon>Lachnospirales</taxon>
        <taxon>Lachnospiraceae</taxon>
        <taxon>Oliverpabstia</taxon>
    </lineage>
</organism>
<dbReference type="GO" id="GO:0008233">
    <property type="term" value="F:peptidase activity"/>
    <property type="evidence" value="ECO:0007669"/>
    <property type="project" value="UniProtKB-KW"/>
</dbReference>
<keyword evidence="2" id="KW-0645">Protease</keyword>
<dbReference type="InterPro" id="IPR025748">
    <property type="entry name" value="PrcB_C_dom"/>
</dbReference>
<feature type="domain" description="PrcB C-terminal" evidence="1">
    <location>
        <begin position="72"/>
        <end position="129"/>
    </location>
</feature>
<accession>A0A7X2P5A0</accession>
<keyword evidence="3" id="KW-1185">Reference proteome</keyword>
<reference evidence="2 3" key="1">
    <citation type="submission" date="2019-08" db="EMBL/GenBank/DDBJ databases">
        <title>In-depth cultivation of the pig gut microbiome towards novel bacterial diversity and tailored functional studies.</title>
        <authorList>
            <person name="Wylensek D."/>
            <person name="Hitch T.C.A."/>
            <person name="Clavel T."/>
        </authorList>
    </citation>
    <scope>NUCLEOTIDE SEQUENCE [LARGE SCALE GENOMIC DNA]</scope>
    <source>
        <strain evidence="2 3">BSM-380-WT-5A</strain>
    </source>
</reference>
<dbReference type="EMBL" id="VUMS01000024">
    <property type="protein sequence ID" value="MST67385.1"/>
    <property type="molecule type" value="Genomic_DNA"/>
</dbReference>
<keyword evidence="2" id="KW-0378">Hydrolase</keyword>
<dbReference type="Pfam" id="PF14343">
    <property type="entry name" value="PrcB_C"/>
    <property type="match status" value="1"/>
</dbReference>
<dbReference type="GO" id="GO:0006508">
    <property type="term" value="P:proteolysis"/>
    <property type="evidence" value="ECO:0007669"/>
    <property type="project" value="UniProtKB-KW"/>
</dbReference>
<name>A0A7X2P5A0_9FIRM</name>